<feature type="region of interest" description="Disordered" evidence="1">
    <location>
        <begin position="62"/>
        <end position="112"/>
    </location>
</feature>
<keyword evidence="3" id="KW-1185">Reference proteome</keyword>
<gene>
    <name evidence="2" type="ORF">GCM10023205_54060</name>
</gene>
<accession>A0ABP9HV65</accession>
<dbReference type="Proteomes" id="UP001500466">
    <property type="component" value="Unassembled WGS sequence"/>
</dbReference>
<evidence type="ECO:0000313" key="2">
    <source>
        <dbReference type="EMBL" id="GAA4978901.1"/>
    </source>
</evidence>
<dbReference type="Gene3D" id="1.10.10.10">
    <property type="entry name" value="Winged helix-like DNA-binding domain superfamily/Winged helix DNA-binding domain"/>
    <property type="match status" value="1"/>
</dbReference>
<dbReference type="InterPro" id="IPR036388">
    <property type="entry name" value="WH-like_DNA-bd_sf"/>
</dbReference>
<dbReference type="RefSeq" id="WP_345678292.1">
    <property type="nucleotide sequence ID" value="NZ_BAABHS010000020.1"/>
</dbReference>
<organism evidence="2 3">
    <name type="scientific">Yinghuangia aomiensis</name>
    <dbReference type="NCBI Taxonomy" id="676205"/>
    <lineage>
        <taxon>Bacteria</taxon>
        <taxon>Bacillati</taxon>
        <taxon>Actinomycetota</taxon>
        <taxon>Actinomycetes</taxon>
        <taxon>Kitasatosporales</taxon>
        <taxon>Streptomycetaceae</taxon>
        <taxon>Yinghuangia</taxon>
    </lineage>
</organism>
<feature type="compositionally biased region" description="Polar residues" evidence="1">
    <location>
        <begin position="176"/>
        <end position="187"/>
    </location>
</feature>
<evidence type="ECO:0000256" key="1">
    <source>
        <dbReference type="SAM" id="MobiDB-lite"/>
    </source>
</evidence>
<dbReference type="EMBL" id="BAABHS010000020">
    <property type="protein sequence ID" value="GAA4978901.1"/>
    <property type="molecule type" value="Genomic_DNA"/>
</dbReference>
<comment type="caution">
    <text evidence="2">The sequence shown here is derived from an EMBL/GenBank/DDBJ whole genome shotgun (WGS) entry which is preliminary data.</text>
</comment>
<reference evidence="3" key="1">
    <citation type="journal article" date="2019" name="Int. J. Syst. Evol. Microbiol.">
        <title>The Global Catalogue of Microorganisms (GCM) 10K type strain sequencing project: providing services to taxonomists for standard genome sequencing and annotation.</title>
        <authorList>
            <consortium name="The Broad Institute Genomics Platform"/>
            <consortium name="The Broad Institute Genome Sequencing Center for Infectious Disease"/>
            <person name="Wu L."/>
            <person name="Ma J."/>
        </authorList>
    </citation>
    <scope>NUCLEOTIDE SEQUENCE [LARGE SCALE GENOMIC DNA]</scope>
    <source>
        <strain evidence="3">JCM 17986</strain>
    </source>
</reference>
<sequence>MTDVRPEAIGLKDQYATQVAADLERNASEQRRINAEIAVLQEHLQTLQHDQALLEGVQQALDRATSADPAPRRPAASVPRQAAVGPGTVKPAVGGTSAKRKPSAVKSPRGKAAAAGGLTVGDLIRAYLVAQPEPRSAAEITEALADAHPERTVKATVVRAAVENLVAKSLAERTKQGSSVFYSTSTPRAALDGNQPEPAPDATST</sequence>
<protein>
    <recommendedName>
        <fullName evidence="4">Penicillinase repressor</fullName>
    </recommendedName>
</protein>
<proteinExistence type="predicted"/>
<feature type="region of interest" description="Disordered" evidence="1">
    <location>
        <begin position="173"/>
        <end position="205"/>
    </location>
</feature>
<feature type="compositionally biased region" description="Low complexity" evidence="1">
    <location>
        <begin position="62"/>
        <end position="84"/>
    </location>
</feature>
<evidence type="ECO:0008006" key="4">
    <source>
        <dbReference type="Google" id="ProtNLM"/>
    </source>
</evidence>
<evidence type="ECO:0000313" key="3">
    <source>
        <dbReference type="Proteomes" id="UP001500466"/>
    </source>
</evidence>
<name>A0ABP9HV65_9ACTN</name>